<accession>A8MKI7</accession>
<gene>
    <name evidence="2" type="ordered locus">Clos_2788</name>
</gene>
<organism evidence="2 3">
    <name type="scientific">Alkaliphilus oremlandii (strain OhILAs)</name>
    <name type="common">Clostridium oremlandii (strain OhILAs)</name>
    <dbReference type="NCBI Taxonomy" id="350688"/>
    <lineage>
        <taxon>Bacteria</taxon>
        <taxon>Bacillati</taxon>
        <taxon>Bacillota</taxon>
        <taxon>Clostridia</taxon>
        <taxon>Peptostreptococcales</taxon>
        <taxon>Natronincolaceae</taxon>
        <taxon>Alkaliphilus</taxon>
    </lineage>
</organism>
<dbReference type="PROSITE" id="PS50887">
    <property type="entry name" value="GGDEF"/>
    <property type="match status" value="1"/>
</dbReference>
<dbReference type="CDD" id="cd01949">
    <property type="entry name" value="GGDEF"/>
    <property type="match status" value="1"/>
</dbReference>
<dbReference type="InterPro" id="IPR043128">
    <property type="entry name" value="Rev_trsase/Diguanyl_cyclase"/>
</dbReference>
<dbReference type="NCBIfam" id="TIGR00254">
    <property type="entry name" value="GGDEF"/>
    <property type="match status" value="1"/>
</dbReference>
<dbReference type="Gene3D" id="3.30.70.270">
    <property type="match status" value="1"/>
</dbReference>
<dbReference type="SUPFAM" id="SSF55073">
    <property type="entry name" value="Nucleotide cyclase"/>
    <property type="match status" value="1"/>
</dbReference>
<dbReference type="FunFam" id="3.30.70.270:FF:000001">
    <property type="entry name" value="Diguanylate cyclase domain protein"/>
    <property type="match status" value="1"/>
</dbReference>
<dbReference type="HOGENOM" id="CLU_000445_11_4_9"/>
<dbReference type="KEGG" id="aoe:Clos_2788"/>
<dbReference type="InterPro" id="IPR000160">
    <property type="entry name" value="GGDEF_dom"/>
</dbReference>
<feature type="domain" description="GGDEF" evidence="1">
    <location>
        <begin position="165"/>
        <end position="299"/>
    </location>
</feature>
<dbReference type="EMBL" id="CP000853">
    <property type="protein sequence ID" value="ABW20319.1"/>
    <property type="molecule type" value="Genomic_DNA"/>
</dbReference>
<name>A8MKI7_ALKOO</name>
<evidence type="ECO:0000259" key="1">
    <source>
        <dbReference type="PROSITE" id="PS50887"/>
    </source>
</evidence>
<dbReference type="InterPro" id="IPR029787">
    <property type="entry name" value="Nucleotide_cyclase"/>
</dbReference>
<dbReference type="eggNOG" id="COG3706">
    <property type="taxonomic scope" value="Bacteria"/>
</dbReference>
<dbReference type="PANTHER" id="PTHR45138">
    <property type="entry name" value="REGULATORY COMPONENTS OF SENSORY TRANSDUCTION SYSTEM"/>
    <property type="match status" value="1"/>
</dbReference>
<protein>
    <submittedName>
        <fullName evidence="2">Diguanylate cyclase</fullName>
    </submittedName>
</protein>
<dbReference type="Proteomes" id="UP000000269">
    <property type="component" value="Chromosome"/>
</dbReference>
<dbReference type="Pfam" id="PF00990">
    <property type="entry name" value="GGDEF"/>
    <property type="match status" value="1"/>
</dbReference>
<evidence type="ECO:0000313" key="3">
    <source>
        <dbReference type="Proteomes" id="UP000000269"/>
    </source>
</evidence>
<reference evidence="3" key="1">
    <citation type="submission" date="2007-10" db="EMBL/GenBank/DDBJ databases">
        <title>Complete genome of Alkaliphilus oremlandii OhILAs.</title>
        <authorList>
            <person name="Copeland A."/>
            <person name="Lucas S."/>
            <person name="Lapidus A."/>
            <person name="Barry K."/>
            <person name="Detter J.C."/>
            <person name="Glavina del Rio T."/>
            <person name="Hammon N."/>
            <person name="Israni S."/>
            <person name="Dalin E."/>
            <person name="Tice H."/>
            <person name="Pitluck S."/>
            <person name="Chain P."/>
            <person name="Malfatti S."/>
            <person name="Shin M."/>
            <person name="Vergez L."/>
            <person name="Schmutz J."/>
            <person name="Larimer F."/>
            <person name="Land M."/>
            <person name="Hauser L."/>
            <person name="Kyrpides N."/>
            <person name="Mikhailova N."/>
            <person name="Stolz J.F."/>
            <person name="Dawson A."/>
            <person name="Fisher E."/>
            <person name="Crable B."/>
            <person name="Perera E."/>
            <person name="Lisak J."/>
            <person name="Ranganathan M."/>
            <person name="Basu P."/>
            <person name="Richardson P."/>
        </authorList>
    </citation>
    <scope>NUCLEOTIDE SEQUENCE [LARGE SCALE GENOMIC DNA]</scope>
    <source>
        <strain evidence="3">OhILAs</strain>
    </source>
</reference>
<proteinExistence type="predicted"/>
<dbReference type="SMART" id="SM00267">
    <property type="entry name" value="GGDEF"/>
    <property type="match status" value="1"/>
</dbReference>
<dbReference type="InterPro" id="IPR050469">
    <property type="entry name" value="Diguanylate_Cyclase"/>
</dbReference>
<dbReference type="STRING" id="350688.Clos_2788"/>
<sequence>MIHFNLNDISNYLSALEALFDIVRIVDPSTNQVVYQNLDGYAFVHGERCHEFWKKGKACDNCISTQVTREKNTVTKIEYRNDEVYLVMAAPIVIEECAYTMEFLKNITETGIIGDLVGLSGNEKNSIISELNRKVISDDLTKVYNRRYINQKLPMEMESVRRDKDTLTVIMLDIDCFKEINDVHGHLAGDMVLKELASTVKSKIRNNQDWIARYGGDEFFIILKNADYELAIKMMNEIKDAVENMEILFNQEILHITISMGSCIVKSAVKDLESILYETDKNLKKAKEDGKNRIVLTELVIL</sequence>
<dbReference type="GO" id="GO:0052621">
    <property type="term" value="F:diguanylate cyclase activity"/>
    <property type="evidence" value="ECO:0007669"/>
    <property type="project" value="TreeGrafter"/>
</dbReference>
<dbReference type="RefSeq" id="WP_012160626.1">
    <property type="nucleotide sequence ID" value="NC_009922.1"/>
</dbReference>
<keyword evidence="3" id="KW-1185">Reference proteome</keyword>
<dbReference type="PANTHER" id="PTHR45138:SF9">
    <property type="entry name" value="DIGUANYLATE CYCLASE DGCM-RELATED"/>
    <property type="match status" value="1"/>
</dbReference>
<evidence type="ECO:0000313" key="2">
    <source>
        <dbReference type="EMBL" id="ABW20319.1"/>
    </source>
</evidence>
<dbReference type="AlphaFoldDB" id="A8MKI7"/>